<evidence type="ECO:0000313" key="4">
    <source>
        <dbReference type="EMBL" id="OAS23437.1"/>
    </source>
</evidence>
<dbReference type="PANTHER" id="PTHR44591">
    <property type="entry name" value="STRESS RESPONSE REGULATOR PROTEIN 1"/>
    <property type="match status" value="1"/>
</dbReference>
<reference evidence="4 5" key="1">
    <citation type="submission" date="2016-04" db="EMBL/GenBank/DDBJ databases">
        <authorList>
            <person name="Evans L.H."/>
            <person name="Alamgir A."/>
            <person name="Owens N."/>
            <person name="Weber N.D."/>
            <person name="Virtaneva K."/>
            <person name="Barbian K."/>
            <person name="Babar A."/>
            <person name="Rosenke K."/>
        </authorList>
    </citation>
    <scope>NUCLEOTIDE SEQUENCE [LARGE SCALE GENOMIC DNA]</scope>
    <source>
        <strain evidence="4 5">PMB02</strain>
    </source>
</reference>
<dbReference type="Gene3D" id="3.40.50.2300">
    <property type="match status" value="1"/>
</dbReference>
<dbReference type="PROSITE" id="PS50110">
    <property type="entry name" value="RESPONSE_REGULATORY"/>
    <property type="match status" value="1"/>
</dbReference>
<comment type="caution">
    <text evidence="4">The sequence shown here is derived from an EMBL/GenBank/DDBJ whole genome shotgun (WGS) entry which is preliminary data.</text>
</comment>
<dbReference type="InterPro" id="IPR050595">
    <property type="entry name" value="Bact_response_regulator"/>
</dbReference>
<proteinExistence type="predicted"/>
<dbReference type="SUPFAM" id="SSF52172">
    <property type="entry name" value="CheY-like"/>
    <property type="match status" value="1"/>
</dbReference>
<dbReference type="Pfam" id="PF00072">
    <property type="entry name" value="Response_reg"/>
    <property type="match status" value="1"/>
</dbReference>
<dbReference type="Proteomes" id="UP000078316">
    <property type="component" value="Unassembled WGS sequence"/>
</dbReference>
<keyword evidence="1 2" id="KW-0597">Phosphoprotein</keyword>
<dbReference type="AlphaFoldDB" id="A0A179S9Y4"/>
<dbReference type="CDD" id="cd00156">
    <property type="entry name" value="REC"/>
    <property type="match status" value="1"/>
</dbReference>
<feature type="domain" description="Response regulatory" evidence="3">
    <location>
        <begin position="11"/>
        <end position="123"/>
    </location>
</feature>
<sequence>MTGTVVTPTSIAVVVEDDEDARGLAAAIIEDSGLKVIACGNAEDALEQMCLHGSNVALLFADMDLSSGMDGEALAQIVRRNWPDTCVLVTSHRDSDAALPDHAVYMPKPWEPADMLAAMMNLRRSRSA</sequence>
<dbReference type="PANTHER" id="PTHR44591:SF21">
    <property type="entry name" value="TWO-COMPONENT RESPONSE REGULATOR"/>
    <property type="match status" value="1"/>
</dbReference>
<gene>
    <name evidence="4" type="ORF">A5481_16970</name>
</gene>
<dbReference type="SMART" id="SM00448">
    <property type="entry name" value="REC"/>
    <property type="match status" value="1"/>
</dbReference>
<dbReference type="InterPro" id="IPR001789">
    <property type="entry name" value="Sig_transdc_resp-reg_receiver"/>
</dbReference>
<dbReference type="EMBL" id="LWHQ01000034">
    <property type="protein sequence ID" value="OAS23437.1"/>
    <property type="molecule type" value="Genomic_DNA"/>
</dbReference>
<feature type="modified residue" description="4-aspartylphosphate" evidence="2">
    <location>
        <position position="62"/>
    </location>
</feature>
<name>A0A179S9Y4_9HYPH</name>
<dbReference type="GO" id="GO:0000160">
    <property type="term" value="P:phosphorelay signal transduction system"/>
    <property type="evidence" value="ECO:0007669"/>
    <property type="project" value="InterPro"/>
</dbReference>
<evidence type="ECO:0000256" key="2">
    <source>
        <dbReference type="PROSITE-ProRule" id="PRU00169"/>
    </source>
</evidence>
<dbReference type="InterPro" id="IPR011006">
    <property type="entry name" value="CheY-like_superfamily"/>
</dbReference>
<protein>
    <recommendedName>
        <fullName evidence="3">Response regulatory domain-containing protein</fullName>
    </recommendedName>
</protein>
<accession>A0A179S9Y4</accession>
<dbReference type="STRING" id="427683.A5481_16970"/>
<evidence type="ECO:0000313" key="5">
    <source>
        <dbReference type="Proteomes" id="UP000078316"/>
    </source>
</evidence>
<organism evidence="4 5">
    <name type="scientific">Methylobacterium platani</name>
    <dbReference type="NCBI Taxonomy" id="427683"/>
    <lineage>
        <taxon>Bacteria</taxon>
        <taxon>Pseudomonadati</taxon>
        <taxon>Pseudomonadota</taxon>
        <taxon>Alphaproteobacteria</taxon>
        <taxon>Hyphomicrobiales</taxon>
        <taxon>Methylobacteriaceae</taxon>
        <taxon>Methylobacterium</taxon>
    </lineage>
</organism>
<evidence type="ECO:0000259" key="3">
    <source>
        <dbReference type="PROSITE" id="PS50110"/>
    </source>
</evidence>
<evidence type="ECO:0000256" key="1">
    <source>
        <dbReference type="ARBA" id="ARBA00022553"/>
    </source>
</evidence>